<evidence type="ECO:0000313" key="3">
    <source>
        <dbReference type="Proteomes" id="UP000267821"/>
    </source>
</evidence>
<proteinExistence type="predicted"/>
<accession>A0A3N4LV22</accession>
<keyword evidence="1" id="KW-0472">Membrane</keyword>
<gene>
    <name evidence="2" type="ORF">L211DRAFT_408939</name>
</gene>
<dbReference type="Proteomes" id="UP000267821">
    <property type="component" value="Unassembled WGS sequence"/>
</dbReference>
<organism evidence="2 3">
    <name type="scientific">Terfezia boudieri ATCC MYA-4762</name>
    <dbReference type="NCBI Taxonomy" id="1051890"/>
    <lineage>
        <taxon>Eukaryota</taxon>
        <taxon>Fungi</taxon>
        <taxon>Dikarya</taxon>
        <taxon>Ascomycota</taxon>
        <taxon>Pezizomycotina</taxon>
        <taxon>Pezizomycetes</taxon>
        <taxon>Pezizales</taxon>
        <taxon>Pezizaceae</taxon>
        <taxon>Terfezia</taxon>
    </lineage>
</organism>
<evidence type="ECO:0000256" key="1">
    <source>
        <dbReference type="SAM" id="Phobius"/>
    </source>
</evidence>
<dbReference type="AlphaFoldDB" id="A0A3N4LV22"/>
<protein>
    <submittedName>
        <fullName evidence="2">Uncharacterized protein</fullName>
    </submittedName>
</protein>
<keyword evidence="1" id="KW-1133">Transmembrane helix</keyword>
<feature type="transmembrane region" description="Helical" evidence="1">
    <location>
        <begin position="27"/>
        <end position="50"/>
    </location>
</feature>
<name>A0A3N4LV22_9PEZI</name>
<keyword evidence="3" id="KW-1185">Reference proteome</keyword>
<keyword evidence="1" id="KW-0812">Transmembrane</keyword>
<dbReference type="EMBL" id="ML121556">
    <property type="protein sequence ID" value="RPB21865.1"/>
    <property type="molecule type" value="Genomic_DNA"/>
</dbReference>
<sequence>MFLKATNMIGGGVWECVHSILQFFSPLIRLIGSLFYLRMTWLWRIIGVVFKWSRRMKYAVLKNRMGEMIFLLASY</sequence>
<evidence type="ECO:0000313" key="2">
    <source>
        <dbReference type="EMBL" id="RPB21865.1"/>
    </source>
</evidence>
<reference evidence="2 3" key="1">
    <citation type="journal article" date="2018" name="Nat. Ecol. Evol.">
        <title>Pezizomycetes genomes reveal the molecular basis of ectomycorrhizal truffle lifestyle.</title>
        <authorList>
            <person name="Murat C."/>
            <person name="Payen T."/>
            <person name="Noel B."/>
            <person name="Kuo A."/>
            <person name="Morin E."/>
            <person name="Chen J."/>
            <person name="Kohler A."/>
            <person name="Krizsan K."/>
            <person name="Balestrini R."/>
            <person name="Da Silva C."/>
            <person name="Montanini B."/>
            <person name="Hainaut M."/>
            <person name="Levati E."/>
            <person name="Barry K.W."/>
            <person name="Belfiori B."/>
            <person name="Cichocki N."/>
            <person name="Clum A."/>
            <person name="Dockter R.B."/>
            <person name="Fauchery L."/>
            <person name="Guy J."/>
            <person name="Iotti M."/>
            <person name="Le Tacon F."/>
            <person name="Lindquist E.A."/>
            <person name="Lipzen A."/>
            <person name="Malagnac F."/>
            <person name="Mello A."/>
            <person name="Molinier V."/>
            <person name="Miyauchi S."/>
            <person name="Poulain J."/>
            <person name="Riccioni C."/>
            <person name="Rubini A."/>
            <person name="Sitrit Y."/>
            <person name="Splivallo R."/>
            <person name="Traeger S."/>
            <person name="Wang M."/>
            <person name="Zifcakova L."/>
            <person name="Wipf D."/>
            <person name="Zambonelli A."/>
            <person name="Paolocci F."/>
            <person name="Nowrousian M."/>
            <person name="Ottonello S."/>
            <person name="Baldrian P."/>
            <person name="Spatafora J.W."/>
            <person name="Henrissat B."/>
            <person name="Nagy L.G."/>
            <person name="Aury J.M."/>
            <person name="Wincker P."/>
            <person name="Grigoriev I.V."/>
            <person name="Bonfante P."/>
            <person name="Martin F.M."/>
        </authorList>
    </citation>
    <scope>NUCLEOTIDE SEQUENCE [LARGE SCALE GENOMIC DNA]</scope>
    <source>
        <strain evidence="2 3">ATCC MYA-4762</strain>
    </source>
</reference>
<dbReference type="InParanoid" id="A0A3N4LV22"/>